<feature type="compositionally biased region" description="Polar residues" evidence="1">
    <location>
        <begin position="485"/>
        <end position="495"/>
    </location>
</feature>
<dbReference type="Gene3D" id="1.25.40.20">
    <property type="entry name" value="Ankyrin repeat-containing domain"/>
    <property type="match status" value="1"/>
</dbReference>
<dbReference type="PANTHER" id="PTHR18916">
    <property type="entry name" value="DYNACTIN 1-RELATED MICROTUBULE-BINDING"/>
    <property type="match status" value="1"/>
</dbReference>
<dbReference type="PROSITE" id="PS50245">
    <property type="entry name" value="CAP_GLY_2"/>
    <property type="match status" value="2"/>
</dbReference>
<dbReference type="OrthoDB" id="2130750at2759"/>
<feature type="non-terminal residue" evidence="2">
    <location>
        <position position="568"/>
    </location>
</feature>
<dbReference type="PROSITE" id="PS50088">
    <property type="entry name" value="ANK_REPEAT"/>
    <property type="match status" value="1"/>
</dbReference>
<accession>A0A6S7GQ26</accession>
<feature type="region of interest" description="Disordered" evidence="1">
    <location>
        <begin position="360"/>
        <end position="388"/>
    </location>
</feature>
<dbReference type="InterPro" id="IPR036770">
    <property type="entry name" value="Ankyrin_rpt-contain_sf"/>
</dbReference>
<proteinExistence type="predicted"/>
<dbReference type="Pfam" id="PF12796">
    <property type="entry name" value="Ank_2"/>
    <property type="match status" value="1"/>
</dbReference>
<dbReference type="Gene3D" id="2.30.30.190">
    <property type="entry name" value="CAP Gly-rich-like domain"/>
    <property type="match status" value="2"/>
</dbReference>
<sequence>RSYQNKYTTHSIADPPICTEAAQSRKVKICRIKGEHTLSNGCSDILADPETSISEIFAIIRQWVPQVQQNLETFVTEITKRGAGINDCDGLTDMTLLHYASKSGAVGVGDVDTAAGLVTELISQGADVSLRCRWTDMLPVHYAAFFNSASVIRVLLKASGSKDIDAACSGFDNGTILHIAASNLCLDAAKCLLQHGANAFVKDDKNRTPLNTIPEASTFERDSPSAVIANKLRRLLSEAETSGSESGMDSATDSSVNVLDIIGLKIGDKVMVGDSKMGILRYCGSTDFAKGQWAGVELQGPVGKNDGSVSGKTYFRCKPNHGIFCPVSKLSKSKTQARQIARPNSAKLHTNLARVVRAKHTAGGSLPGSRSSSRSPSPQPQGKEDNVNIKVGDRLIVINDEKRKGVARFVGETQFASGIWIGVDLDEPSGKNDGSVNGVRYFECKPNHGLFSHPSKFIIEKNENISSLVDSKVISASDDTINQSRLEAQGGSNPDITDKKHNLSPLTRQLSSSVPDLSKKQDKKAELRRSAIPRFKRPTAKKNTKENTTEKTPSKKPTTGIKRTTKST</sequence>
<dbReference type="InterPro" id="IPR036859">
    <property type="entry name" value="CAP-Gly_dom_sf"/>
</dbReference>
<dbReference type="InterPro" id="IPR000938">
    <property type="entry name" value="CAP-Gly_domain"/>
</dbReference>
<dbReference type="SUPFAM" id="SSF74924">
    <property type="entry name" value="Cap-Gly domain"/>
    <property type="match status" value="2"/>
</dbReference>
<dbReference type="SUPFAM" id="SSF48403">
    <property type="entry name" value="Ankyrin repeat"/>
    <property type="match status" value="1"/>
</dbReference>
<dbReference type="SMART" id="SM00248">
    <property type="entry name" value="ANK"/>
    <property type="match status" value="3"/>
</dbReference>
<feature type="region of interest" description="Disordered" evidence="1">
    <location>
        <begin position="485"/>
        <end position="568"/>
    </location>
</feature>
<feature type="compositionally biased region" description="Basic and acidic residues" evidence="1">
    <location>
        <begin position="543"/>
        <end position="553"/>
    </location>
</feature>
<dbReference type="PROSITE" id="PS50297">
    <property type="entry name" value="ANK_REP_REGION"/>
    <property type="match status" value="1"/>
</dbReference>
<reference evidence="2" key="1">
    <citation type="submission" date="2020-04" db="EMBL/GenBank/DDBJ databases">
        <authorList>
            <person name="Alioto T."/>
            <person name="Alioto T."/>
            <person name="Gomez Garrido J."/>
        </authorList>
    </citation>
    <scope>NUCLEOTIDE SEQUENCE</scope>
    <source>
        <strain evidence="2">A484AB</strain>
    </source>
</reference>
<feature type="compositionally biased region" description="Polar residues" evidence="1">
    <location>
        <begin position="504"/>
        <end position="515"/>
    </location>
</feature>
<dbReference type="InterPro" id="IPR002110">
    <property type="entry name" value="Ankyrin_rpt"/>
</dbReference>
<dbReference type="EMBL" id="CACRXK020002330">
    <property type="protein sequence ID" value="CAB3993803.1"/>
    <property type="molecule type" value="Genomic_DNA"/>
</dbReference>
<feature type="compositionally biased region" description="Basic and acidic residues" evidence="1">
    <location>
        <begin position="517"/>
        <end position="529"/>
    </location>
</feature>
<dbReference type="AlphaFoldDB" id="A0A6S7GQ26"/>
<evidence type="ECO:0000313" key="2">
    <source>
        <dbReference type="EMBL" id="CAB3993803.1"/>
    </source>
</evidence>
<protein>
    <submittedName>
        <fullName evidence="2">CAP-Gly domain-containing linker 3-like isoform X2</fullName>
    </submittedName>
</protein>
<dbReference type="PROSITE" id="PS00845">
    <property type="entry name" value="CAP_GLY_1"/>
    <property type="match status" value="2"/>
</dbReference>
<dbReference type="Proteomes" id="UP001152795">
    <property type="component" value="Unassembled WGS sequence"/>
</dbReference>
<evidence type="ECO:0000256" key="1">
    <source>
        <dbReference type="SAM" id="MobiDB-lite"/>
    </source>
</evidence>
<feature type="compositionally biased region" description="Low complexity" evidence="1">
    <location>
        <begin position="363"/>
        <end position="376"/>
    </location>
</feature>
<dbReference type="SMART" id="SM01052">
    <property type="entry name" value="CAP_GLY"/>
    <property type="match status" value="2"/>
</dbReference>
<dbReference type="Pfam" id="PF01302">
    <property type="entry name" value="CAP_GLY"/>
    <property type="match status" value="2"/>
</dbReference>
<name>A0A6S7GQ26_PARCT</name>
<comment type="caution">
    <text evidence="2">The sequence shown here is derived from an EMBL/GenBank/DDBJ whole genome shotgun (WGS) entry which is preliminary data.</text>
</comment>
<dbReference type="PANTHER" id="PTHR18916:SF89">
    <property type="entry name" value="CAP-GLY DOMAIN-CONTAINING PROTEIN"/>
    <property type="match status" value="1"/>
</dbReference>
<gene>
    <name evidence="2" type="ORF">PACLA_8A055268</name>
</gene>
<organism evidence="2 3">
    <name type="scientific">Paramuricea clavata</name>
    <name type="common">Red gorgonian</name>
    <name type="synonym">Violescent sea-whip</name>
    <dbReference type="NCBI Taxonomy" id="317549"/>
    <lineage>
        <taxon>Eukaryota</taxon>
        <taxon>Metazoa</taxon>
        <taxon>Cnidaria</taxon>
        <taxon>Anthozoa</taxon>
        <taxon>Octocorallia</taxon>
        <taxon>Malacalcyonacea</taxon>
        <taxon>Plexauridae</taxon>
        <taxon>Paramuricea</taxon>
    </lineage>
</organism>
<evidence type="ECO:0000313" key="3">
    <source>
        <dbReference type="Proteomes" id="UP001152795"/>
    </source>
</evidence>
<keyword evidence="3" id="KW-1185">Reference proteome</keyword>